<dbReference type="EMBL" id="CP017269">
    <property type="protein sequence ID" value="AOT71096.1"/>
    <property type="molecule type" value="Genomic_DNA"/>
</dbReference>
<feature type="domain" description="MurNAc-LAA" evidence="2">
    <location>
        <begin position="122"/>
        <end position="236"/>
    </location>
</feature>
<dbReference type="STRING" id="1424294.Gferi_16985"/>
<dbReference type="KEGG" id="gfe:Gferi_16985"/>
<evidence type="ECO:0000259" key="2">
    <source>
        <dbReference type="SMART" id="SM00646"/>
    </source>
</evidence>
<keyword evidence="4" id="KW-1185">Reference proteome</keyword>
<accession>A0A1D8GJK0</accession>
<evidence type="ECO:0000313" key="4">
    <source>
        <dbReference type="Proteomes" id="UP000095743"/>
    </source>
</evidence>
<dbReference type="CDD" id="cd02696">
    <property type="entry name" value="MurNAc-LAA"/>
    <property type="match status" value="1"/>
</dbReference>
<dbReference type="Pfam" id="PF01520">
    <property type="entry name" value="Amidase_3"/>
    <property type="match status" value="1"/>
</dbReference>
<proteinExistence type="predicted"/>
<evidence type="ECO:0000313" key="3">
    <source>
        <dbReference type="EMBL" id="AOT71096.1"/>
    </source>
</evidence>
<organism evidence="3 4">
    <name type="scientific">Geosporobacter ferrireducens</name>
    <dbReference type="NCBI Taxonomy" id="1424294"/>
    <lineage>
        <taxon>Bacteria</taxon>
        <taxon>Bacillati</taxon>
        <taxon>Bacillota</taxon>
        <taxon>Clostridia</taxon>
        <taxon>Peptostreptococcales</taxon>
        <taxon>Thermotaleaceae</taxon>
        <taxon>Geosporobacter</taxon>
    </lineage>
</organism>
<dbReference type="InterPro" id="IPR002508">
    <property type="entry name" value="MurNAc-LAA_cat"/>
</dbReference>
<dbReference type="PANTHER" id="PTHR30404:SF0">
    <property type="entry name" value="N-ACETYLMURAMOYL-L-ALANINE AMIDASE AMIC"/>
    <property type="match status" value="1"/>
</dbReference>
<dbReference type="GO" id="GO:0030288">
    <property type="term" value="C:outer membrane-bounded periplasmic space"/>
    <property type="evidence" value="ECO:0007669"/>
    <property type="project" value="TreeGrafter"/>
</dbReference>
<dbReference type="Proteomes" id="UP000095743">
    <property type="component" value="Chromosome"/>
</dbReference>
<reference evidence="3 4" key="1">
    <citation type="submission" date="2016-09" db="EMBL/GenBank/DDBJ databases">
        <title>Genomic analysis reveals versatility of anaerobic energy metabolism of Geosporobacter ferrireducens IRF9 of phylum Firmicutes.</title>
        <authorList>
            <person name="Kim S.-J."/>
        </authorList>
    </citation>
    <scope>NUCLEOTIDE SEQUENCE [LARGE SCALE GENOMIC DNA]</scope>
    <source>
        <strain evidence="3 4">IRF9</strain>
    </source>
</reference>
<dbReference type="PANTHER" id="PTHR30404">
    <property type="entry name" value="N-ACETYLMURAMOYL-L-ALANINE AMIDASE"/>
    <property type="match status" value="1"/>
</dbReference>
<dbReference type="GO" id="GO:0009253">
    <property type="term" value="P:peptidoglycan catabolic process"/>
    <property type="evidence" value="ECO:0007669"/>
    <property type="project" value="InterPro"/>
</dbReference>
<gene>
    <name evidence="3" type="ORF">Gferi_16985</name>
</gene>
<protein>
    <recommendedName>
        <fullName evidence="2">MurNAc-LAA domain-containing protein</fullName>
    </recommendedName>
</protein>
<dbReference type="InterPro" id="IPR050695">
    <property type="entry name" value="N-acetylmuramoyl_amidase_3"/>
</dbReference>
<name>A0A1D8GJK0_9FIRM</name>
<dbReference type="GO" id="GO:0008745">
    <property type="term" value="F:N-acetylmuramoyl-L-alanine amidase activity"/>
    <property type="evidence" value="ECO:0007669"/>
    <property type="project" value="InterPro"/>
</dbReference>
<evidence type="ECO:0000256" key="1">
    <source>
        <dbReference type="ARBA" id="ARBA00022801"/>
    </source>
</evidence>
<dbReference type="SMART" id="SM00646">
    <property type="entry name" value="Ami_3"/>
    <property type="match status" value="1"/>
</dbReference>
<dbReference type="AlphaFoldDB" id="A0A1D8GJK0"/>
<keyword evidence="1" id="KW-0378">Hydrolase</keyword>
<dbReference type="RefSeq" id="WP_069978564.1">
    <property type="nucleotide sequence ID" value="NZ_CP017269.1"/>
</dbReference>
<dbReference type="SUPFAM" id="SSF53187">
    <property type="entry name" value="Zn-dependent exopeptidases"/>
    <property type="match status" value="1"/>
</dbReference>
<dbReference type="Gene3D" id="3.40.630.40">
    <property type="entry name" value="Zn-dependent exopeptidases"/>
    <property type="match status" value="1"/>
</dbReference>
<sequence length="258" mass="29620">MKIRILIISKRMLLASLLCTAILFVNAGLYIHRHLIISSFKEDSFSKKTIIIIDPGHGGIDTGTKTKDFIEKEINLSVGKKIQRNLNDLRVKSILTREGDYSLEQMSLKEGSRHIRDLEGRLSIIRKEEGSLLLSVHINSEPRDPQVTGAIVYYYERDAESQKLAETIQNHLNCVMKQYHLQEHKPRQGDYYLLREGEIPGVIVELGFITNQRERELLKKEEYQVEIAKAIVSGIKEHIMEDEKTEAIDIPVIISDEQ</sequence>